<accession>A0ABD2I847</accession>
<sequence>MASSYAVQSINIFVKYENWLYDFHVLFTDTIKSLKEKIHKKVGILPEHQLLKHSILHRSIPDENVTVSSYGIKSLSELSLTLKEKFEIDVKYNGKKYAIAVEATEKVSSLKTKTKKTIKEEENIQLKNISLLCNGNPLADSQRVKNVYEECIGRGAISVTGEE</sequence>
<dbReference type="CDD" id="cd17039">
    <property type="entry name" value="Ubl_ubiquitin_like"/>
    <property type="match status" value="1"/>
</dbReference>
<reference evidence="2 3" key="1">
    <citation type="submission" date="2024-10" db="EMBL/GenBank/DDBJ databases">
        <authorList>
            <person name="Kim D."/>
        </authorList>
    </citation>
    <scope>NUCLEOTIDE SEQUENCE [LARGE SCALE GENOMIC DNA]</scope>
    <source>
        <strain evidence="2">BH-2024</strain>
    </source>
</reference>
<gene>
    <name evidence="2" type="ORF">niasHT_033875</name>
</gene>
<feature type="domain" description="Ubiquitin-like" evidence="1">
    <location>
        <begin position="10"/>
        <end position="85"/>
    </location>
</feature>
<name>A0ABD2I847_9BILA</name>
<evidence type="ECO:0000313" key="2">
    <source>
        <dbReference type="EMBL" id="KAL3075301.1"/>
    </source>
</evidence>
<dbReference type="InterPro" id="IPR000626">
    <property type="entry name" value="Ubiquitin-like_dom"/>
</dbReference>
<dbReference type="EMBL" id="JBICBT010001281">
    <property type="protein sequence ID" value="KAL3075301.1"/>
    <property type="molecule type" value="Genomic_DNA"/>
</dbReference>
<evidence type="ECO:0000259" key="1">
    <source>
        <dbReference type="PROSITE" id="PS50053"/>
    </source>
</evidence>
<dbReference type="PROSITE" id="PS50053">
    <property type="entry name" value="UBIQUITIN_2"/>
    <property type="match status" value="2"/>
</dbReference>
<evidence type="ECO:0000313" key="3">
    <source>
        <dbReference type="Proteomes" id="UP001620626"/>
    </source>
</evidence>
<keyword evidence="3" id="KW-1185">Reference proteome</keyword>
<dbReference type="InterPro" id="IPR029071">
    <property type="entry name" value="Ubiquitin-like_domsf"/>
</dbReference>
<dbReference type="Pfam" id="PF00240">
    <property type="entry name" value="ubiquitin"/>
    <property type="match status" value="2"/>
</dbReference>
<dbReference type="Gene3D" id="3.10.20.90">
    <property type="entry name" value="Phosphatidylinositol 3-kinase Catalytic Subunit, Chain A, domain 1"/>
    <property type="match status" value="2"/>
</dbReference>
<feature type="domain" description="Ubiquitin-like" evidence="1">
    <location>
        <begin position="78"/>
        <end position="146"/>
    </location>
</feature>
<organism evidence="2 3">
    <name type="scientific">Heterodera trifolii</name>
    <dbReference type="NCBI Taxonomy" id="157864"/>
    <lineage>
        <taxon>Eukaryota</taxon>
        <taxon>Metazoa</taxon>
        <taxon>Ecdysozoa</taxon>
        <taxon>Nematoda</taxon>
        <taxon>Chromadorea</taxon>
        <taxon>Rhabditida</taxon>
        <taxon>Tylenchina</taxon>
        <taxon>Tylenchomorpha</taxon>
        <taxon>Tylenchoidea</taxon>
        <taxon>Heteroderidae</taxon>
        <taxon>Heteroderinae</taxon>
        <taxon>Heterodera</taxon>
    </lineage>
</organism>
<dbReference type="Proteomes" id="UP001620626">
    <property type="component" value="Unassembled WGS sequence"/>
</dbReference>
<protein>
    <recommendedName>
        <fullName evidence="1">Ubiquitin-like domain-containing protein</fullName>
    </recommendedName>
</protein>
<comment type="caution">
    <text evidence="2">The sequence shown here is derived from an EMBL/GenBank/DDBJ whole genome shotgun (WGS) entry which is preliminary data.</text>
</comment>
<proteinExistence type="predicted"/>
<dbReference type="AlphaFoldDB" id="A0ABD2I847"/>
<dbReference type="SMART" id="SM00213">
    <property type="entry name" value="UBQ"/>
    <property type="match status" value="1"/>
</dbReference>
<dbReference type="SUPFAM" id="SSF54236">
    <property type="entry name" value="Ubiquitin-like"/>
    <property type="match status" value="2"/>
</dbReference>